<evidence type="ECO:0000313" key="9">
    <source>
        <dbReference type="Proteomes" id="UP001497512"/>
    </source>
</evidence>
<evidence type="ECO:0000256" key="3">
    <source>
        <dbReference type="ARBA" id="ARBA00022833"/>
    </source>
</evidence>
<dbReference type="Proteomes" id="UP001497512">
    <property type="component" value="Chromosome 7"/>
</dbReference>
<dbReference type="InterPro" id="IPR001005">
    <property type="entry name" value="SANT/Myb"/>
</dbReference>
<feature type="region of interest" description="Disordered" evidence="5">
    <location>
        <begin position="265"/>
        <end position="396"/>
    </location>
</feature>
<dbReference type="Pfam" id="PF00628">
    <property type="entry name" value="PHD"/>
    <property type="match status" value="1"/>
</dbReference>
<feature type="compositionally biased region" description="Acidic residues" evidence="5">
    <location>
        <begin position="296"/>
        <end position="306"/>
    </location>
</feature>
<dbReference type="SUPFAM" id="SSF57903">
    <property type="entry name" value="FYVE/PHD zinc finger"/>
    <property type="match status" value="1"/>
</dbReference>
<keyword evidence="1" id="KW-0479">Metal-binding</keyword>
<organism evidence="8 9">
    <name type="scientific">Sphagnum troendelagicum</name>
    <dbReference type="NCBI Taxonomy" id="128251"/>
    <lineage>
        <taxon>Eukaryota</taxon>
        <taxon>Viridiplantae</taxon>
        <taxon>Streptophyta</taxon>
        <taxon>Embryophyta</taxon>
        <taxon>Bryophyta</taxon>
        <taxon>Sphagnophytina</taxon>
        <taxon>Sphagnopsida</taxon>
        <taxon>Sphagnales</taxon>
        <taxon>Sphagnaceae</taxon>
        <taxon>Sphagnum</taxon>
    </lineage>
</organism>
<feature type="compositionally biased region" description="Basic and acidic residues" evidence="5">
    <location>
        <begin position="730"/>
        <end position="746"/>
    </location>
</feature>
<feature type="compositionally biased region" description="Basic and acidic residues" evidence="5">
    <location>
        <begin position="653"/>
        <end position="668"/>
    </location>
</feature>
<feature type="compositionally biased region" description="Basic and acidic residues" evidence="5">
    <location>
        <begin position="266"/>
        <end position="276"/>
    </location>
</feature>
<feature type="region of interest" description="Disordered" evidence="5">
    <location>
        <begin position="435"/>
        <end position="511"/>
    </location>
</feature>
<feature type="compositionally biased region" description="Polar residues" evidence="5">
    <location>
        <begin position="794"/>
        <end position="811"/>
    </location>
</feature>
<evidence type="ECO:0000256" key="2">
    <source>
        <dbReference type="ARBA" id="ARBA00022771"/>
    </source>
</evidence>
<proteinExistence type="predicted"/>
<dbReference type="InterPro" id="IPR001965">
    <property type="entry name" value="Znf_PHD"/>
</dbReference>
<evidence type="ECO:0000313" key="8">
    <source>
        <dbReference type="EMBL" id="CAK9230968.1"/>
    </source>
</evidence>
<dbReference type="SMART" id="SM00249">
    <property type="entry name" value="PHD"/>
    <property type="match status" value="1"/>
</dbReference>
<dbReference type="InterPro" id="IPR011011">
    <property type="entry name" value="Znf_FYVE_PHD"/>
</dbReference>
<dbReference type="SMART" id="SM00717">
    <property type="entry name" value="SANT"/>
    <property type="match status" value="1"/>
</dbReference>
<reference evidence="8" key="1">
    <citation type="submission" date="2024-02" db="EMBL/GenBank/DDBJ databases">
        <authorList>
            <consortium name="ELIXIR-Norway"/>
            <consortium name="Elixir Norway"/>
        </authorList>
    </citation>
    <scope>NUCLEOTIDE SEQUENCE</scope>
</reference>
<dbReference type="Gene3D" id="1.10.10.60">
    <property type="entry name" value="Homeodomain-like"/>
    <property type="match status" value="1"/>
</dbReference>
<dbReference type="CDD" id="cd11660">
    <property type="entry name" value="SANT_TRF"/>
    <property type="match status" value="1"/>
</dbReference>
<keyword evidence="9" id="KW-1185">Reference proteome</keyword>
<feature type="region of interest" description="Disordered" evidence="5">
    <location>
        <begin position="637"/>
        <end position="715"/>
    </location>
</feature>
<dbReference type="InterPro" id="IPR013083">
    <property type="entry name" value="Znf_RING/FYVE/PHD"/>
</dbReference>
<dbReference type="Pfam" id="PF00249">
    <property type="entry name" value="Myb_DNA-binding"/>
    <property type="match status" value="1"/>
</dbReference>
<dbReference type="Gene3D" id="3.30.40.10">
    <property type="entry name" value="Zinc/RING finger domain, C3HC4 (zinc finger)"/>
    <property type="match status" value="1"/>
</dbReference>
<evidence type="ECO:0000256" key="1">
    <source>
        <dbReference type="ARBA" id="ARBA00022723"/>
    </source>
</evidence>
<dbReference type="PANTHER" id="PTHR47863:SF4">
    <property type="entry name" value="RING_FYVE_PHD ZINC FINGER SUPERFAMILY PROTEIN"/>
    <property type="match status" value="1"/>
</dbReference>
<dbReference type="PROSITE" id="PS50016">
    <property type="entry name" value="ZF_PHD_2"/>
    <property type="match status" value="1"/>
</dbReference>
<feature type="domain" description="PHD-type" evidence="6">
    <location>
        <begin position="528"/>
        <end position="577"/>
    </location>
</feature>
<keyword evidence="2 4" id="KW-0863">Zinc-finger</keyword>
<evidence type="ECO:0000256" key="5">
    <source>
        <dbReference type="SAM" id="MobiDB-lite"/>
    </source>
</evidence>
<dbReference type="EMBL" id="OZ019899">
    <property type="protein sequence ID" value="CAK9230968.1"/>
    <property type="molecule type" value="Genomic_DNA"/>
</dbReference>
<feature type="compositionally biased region" description="Basic residues" evidence="5">
    <location>
        <begin position="283"/>
        <end position="292"/>
    </location>
</feature>
<feature type="compositionally biased region" description="Basic and acidic residues" evidence="5">
    <location>
        <begin position="483"/>
        <end position="502"/>
    </location>
</feature>
<gene>
    <name evidence="8" type="ORF">CSSPTR1EN2_LOCUS20188</name>
</gene>
<feature type="domain" description="Myb-like" evidence="7">
    <location>
        <begin position="875"/>
        <end position="929"/>
    </location>
</feature>
<feature type="region of interest" description="Disordered" evidence="5">
    <location>
        <begin position="728"/>
        <end position="859"/>
    </location>
</feature>
<feature type="compositionally biased region" description="Polar residues" evidence="5">
    <location>
        <begin position="379"/>
        <end position="390"/>
    </location>
</feature>
<name>A0ABP0UVD8_9BRYO</name>
<evidence type="ECO:0000259" key="7">
    <source>
        <dbReference type="PROSITE" id="PS50090"/>
    </source>
</evidence>
<dbReference type="PANTHER" id="PTHR47863">
    <property type="entry name" value="RING/FYVE/PHD ZINC FINGER SUPERFAMILY PROTEIN"/>
    <property type="match status" value="1"/>
</dbReference>
<keyword evidence="3" id="KW-0862">Zinc</keyword>
<feature type="compositionally biased region" description="Basic and acidic residues" evidence="5">
    <location>
        <begin position="755"/>
        <end position="766"/>
    </location>
</feature>
<accession>A0ABP0UVD8</accession>
<dbReference type="InterPro" id="IPR009057">
    <property type="entry name" value="Homeodomain-like_sf"/>
</dbReference>
<dbReference type="PROSITE" id="PS50090">
    <property type="entry name" value="MYB_LIKE"/>
    <property type="match status" value="1"/>
</dbReference>
<protein>
    <submittedName>
        <fullName evidence="8">Uncharacterized protein</fullName>
    </submittedName>
</protein>
<dbReference type="InterPro" id="IPR019787">
    <property type="entry name" value="Znf_PHD-finger"/>
</dbReference>
<evidence type="ECO:0000259" key="6">
    <source>
        <dbReference type="PROSITE" id="PS50016"/>
    </source>
</evidence>
<feature type="compositionally biased region" description="Polar residues" evidence="5">
    <location>
        <begin position="772"/>
        <end position="785"/>
    </location>
</feature>
<dbReference type="SUPFAM" id="SSF46689">
    <property type="entry name" value="Homeodomain-like"/>
    <property type="match status" value="1"/>
</dbReference>
<sequence length="933" mass="104111">MATPQASVGLAWKWVLEKMVELPDFRPMFLKDIIAHVPDIEEAQCHSLLERVAIRYLEELVMTNQLDARAIPLLKLLIGQGSRDPSAGVAATMENRFSRELLLQVQTEAVLSILRRPSPMAKKDWAAYASALDHVFPEGQEEPHLIDRRKELALLLMAKNQTNEILARYLAKHPLNKLKMDLCAFVADRKSSFGSSFLNQLSKDVLAGNAPSFSGISVKEHVAAVVGAHEMHEIVGTATNSSDGAESFGREENCNKEVQSLRMRRERNTCTEHEDPNQQVAKALRRSGRRRKLLDLEDQNEHEEDYNKEAQSLRMRHETNAGSTGQEESDQQQPGDQEKQQKKALGRSGRRMPLDSEDSTQPEEVTQLEKHQRVKKNKTISLDASANHHNASPVERRKEAATQVRHEKFQSFFADLCNRSKEQRSSHLTGISVGAEVKNSPTSQVPSHKYVVPKDVNSDDDTLVVPRVSTSDDDQMDSLKNAASHDKPELHQAEDDGTHERGGTLGDESEMRECDTMEHIEIGSDEREDLCHKCEECGELLYCDGCPIAMHADCLEILGLKISGPEDDWFCPICADKMAQELLADVKQAAAEAKVAKEAFIREISKKRNHIQGDNPLQPKGLLHKLADNYVVKSKSPHVAISDDTGNRSPSRYRHEEVLHSKELRTEPVDGTLFPSTSKDAKARRQKSRNWVQESSSGDDSENDAQRGGSNVGYVEKRVSLEKSVVSEHTNIDKHSHLRGDHDADAGHPSTSKFEAVKRKNKEEVIRGGSLHTCNSKKLQNSTGGSALADGQQVRRSSLEAQKSVSGNESRPQVAPHVSGGDEGGTVSGANKEVEDNHDVDSEEEHGDGKVSGRSLKPFLSGRRQIPGLRRKVLPWTKMEEEVLMEGVKRYSNDGLHGFRWKRIAEFGYGKFDPSRTTVDLKDKWRNLLKGVS</sequence>
<evidence type="ECO:0000256" key="4">
    <source>
        <dbReference type="PROSITE-ProRule" id="PRU00146"/>
    </source>
</evidence>